<evidence type="ECO:0000256" key="3">
    <source>
        <dbReference type="ARBA" id="ARBA00022837"/>
    </source>
</evidence>
<accession>A0ABW3XYJ8</accession>
<dbReference type="Pfam" id="PF01263">
    <property type="entry name" value="Aldose_epim"/>
    <property type="match status" value="1"/>
</dbReference>
<evidence type="ECO:0000256" key="2">
    <source>
        <dbReference type="ARBA" id="ARBA00011245"/>
    </source>
</evidence>
<comment type="cofactor">
    <cofactor evidence="1">
        <name>Ca(2+)</name>
        <dbReference type="ChEBI" id="CHEBI:29108"/>
    </cofactor>
</comment>
<dbReference type="InterPro" id="IPR014718">
    <property type="entry name" value="GH-type_carb-bd"/>
</dbReference>
<dbReference type="CDD" id="cd01081">
    <property type="entry name" value="Aldose_epim"/>
    <property type="match status" value="1"/>
</dbReference>
<protein>
    <submittedName>
        <fullName evidence="4">Aldose 1-epimerase</fullName>
    </submittedName>
</protein>
<sequence length="266" mass="30651">MKNLIKLTDKQSKVVIENGELLSYSMNEKEFIHQKGSPGWRNSDTEMFPVIGPTAQNNFVVPSPKGESLQDQHGLLREFPYTLISFDETSAVFEKIYKANTPVTNSKFPKKSKLEMVSWPYDFRFQKSFTLYENRLIVEFYIASEIDMPFMLGYHPAFLLSGNGKEYIQVKDKKITLSEIIAGGAKAFPVFDCEDLFLVKTEGYNLHIKTTGFGHFMLWTEVNNMLCIEPITQYPYLEKMNFEENMFKKSKGMNSFSVCILPVKKS</sequence>
<evidence type="ECO:0000313" key="5">
    <source>
        <dbReference type="Proteomes" id="UP001597201"/>
    </source>
</evidence>
<dbReference type="Proteomes" id="UP001597201">
    <property type="component" value="Unassembled WGS sequence"/>
</dbReference>
<dbReference type="InterPro" id="IPR011013">
    <property type="entry name" value="Gal_mutarotase_sf_dom"/>
</dbReference>
<keyword evidence="5" id="KW-1185">Reference proteome</keyword>
<comment type="caution">
    <text evidence="4">The sequence shown here is derived from an EMBL/GenBank/DDBJ whole genome shotgun (WGS) entry which is preliminary data.</text>
</comment>
<gene>
    <name evidence="4" type="ORF">ACFQ39_03465</name>
</gene>
<dbReference type="EMBL" id="JBHTMY010000002">
    <property type="protein sequence ID" value="MFD1314663.1"/>
    <property type="molecule type" value="Genomic_DNA"/>
</dbReference>
<dbReference type="RefSeq" id="WP_377176489.1">
    <property type="nucleotide sequence ID" value="NZ_JBHTMY010000002.1"/>
</dbReference>
<dbReference type="Gene3D" id="2.70.98.10">
    <property type="match status" value="1"/>
</dbReference>
<dbReference type="InterPro" id="IPR008183">
    <property type="entry name" value="Aldose_1/G6P_1-epimerase"/>
</dbReference>
<name>A0ABW3XYJ8_9FLAO</name>
<evidence type="ECO:0000313" key="4">
    <source>
        <dbReference type="EMBL" id="MFD1314663.1"/>
    </source>
</evidence>
<comment type="subunit">
    <text evidence="2">Monomer.</text>
</comment>
<organism evidence="4 5">
    <name type="scientific">Namhaeicola litoreus</name>
    <dbReference type="NCBI Taxonomy" id="1052145"/>
    <lineage>
        <taxon>Bacteria</taxon>
        <taxon>Pseudomonadati</taxon>
        <taxon>Bacteroidota</taxon>
        <taxon>Flavobacteriia</taxon>
        <taxon>Flavobacteriales</taxon>
        <taxon>Flavobacteriaceae</taxon>
        <taxon>Namhaeicola</taxon>
    </lineage>
</organism>
<proteinExistence type="predicted"/>
<keyword evidence="3" id="KW-0106">Calcium</keyword>
<reference evidence="5" key="1">
    <citation type="journal article" date="2019" name="Int. J. Syst. Evol. Microbiol.">
        <title>The Global Catalogue of Microorganisms (GCM) 10K type strain sequencing project: providing services to taxonomists for standard genome sequencing and annotation.</title>
        <authorList>
            <consortium name="The Broad Institute Genomics Platform"/>
            <consortium name="The Broad Institute Genome Sequencing Center for Infectious Disease"/>
            <person name="Wu L."/>
            <person name="Ma J."/>
        </authorList>
    </citation>
    <scope>NUCLEOTIDE SEQUENCE [LARGE SCALE GENOMIC DNA]</scope>
    <source>
        <strain evidence="5">CCUG 61485</strain>
    </source>
</reference>
<dbReference type="SUPFAM" id="SSF74650">
    <property type="entry name" value="Galactose mutarotase-like"/>
    <property type="match status" value="1"/>
</dbReference>
<evidence type="ECO:0000256" key="1">
    <source>
        <dbReference type="ARBA" id="ARBA00001913"/>
    </source>
</evidence>